<evidence type="ECO:0000313" key="3">
    <source>
        <dbReference type="Proteomes" id="UP001325479"/>
    </source>
</evidence>
<dbReference type="Proteomes" id="UP001325479">
    <property type="component" value="Chromosome"/>
</dbReference>
<dbReference type="RefSeq" id="WP_232833612.1">
    <property type="nucleotide sequence ID" value="NZ_CP139965.1"/>
</dbReference>
<dbReference type="CDD" id="cd05289">
    <property type="entry name" value="MDR_like_2"/>
    <property type="match status" value="1"/>
</dbReference>
<sequence>MSSADPSTMKALWVQRYGAPADVLHLADVPVPSPRAGQVRVRVHACAFNPADWAVCQGFFPLPPPRGIGFDVAGTVDAIGEGVADVNLGDPVFGVPDYLGYPTAGAAEYAVLKVWFAVPHGLSLEHAACLPMAVETATRSIDLLGLSKGQTIMINGGGTMTGFAAVQIALLRGAHVIASAGETFADRLRALGAKVTPYGEGMVERVREIAQGATDFALHTARVEGVLPDLIRIVGGDPRRVMSFSDFDEGGLGVRTTGREKEGVHRYDVLGDYARLAAIGQFAIPVTRTFTWEDWREAVEPSMAGRAHGKLLLIPGPR</sequence>
<keyword evidence="2" id="KW-0560">Oxidoreductase</keyword>
<dbReference type="SUPFAM" id="SSF50129">
    <property type="entry name" value="GroES-like"/>
    <property type="match status" value="1"/>
</dbReference>
<reference evidence="2 3" key="1">
    <citation type="submission" date="2023-12" db="EMBL/GenBank/DDBJ databases">
        <title>Genome sequencing and assembly of bacterial species from a model synthetic community.</title>
        <authorList>
            <person name="Hogle S.L."/>
        </authorList>
    </citation>
    <scope>NUCLEOTIDE SEQUENCE [LARGE SCALE GENOMIC DNA]</scope>
    <source>
        <strain evidence="2 3">HAMBI 2494</strain>
    </source>
</reference>
<dbReference type="InterPro" id="IPR052585">
    <property type="entry name" value="Lipid_raft_assoc_Zn_ADH"/>
</dbReference>
<accession>A0ABZ0WK19</accession>
<dbReference type="InterPro" id="IPR020843">
    <property type="entry name" value="ER"/>
</dbReference>
<dbReference type="InterPro" id="IPR011032">
    <property type="entry name" value="GroES-like_sf"/>
</dbReference>
<dbReference type="Gene3D" id="3.90.180.10">
    <property type="entry name" value="Medium-chain alcohol dehydrogenases, catalytic domain"/>
    <property type="match status" value="1"/>
</dbReference>
<dbReference type="InterPro" id="IPR013154">
    <property type="entry name" value="ADH-like_N"/>
</dbReference>
<feature type="domain" description="Enoyl reductase (ER)" evidence="1">
    <location>
        <begin position="19"/>
        <end position="313"/>
    </location>
</feature>
<dbReference type="SUPFAM" id="SSF51735">
    <property type="entry name" value="NAD(P)-binding Rossmann-fold domains"/>
    <property type="match status" value="1"/>
</dbReference>
<dbReference type="PANTHER" id="PTHR43482:SF1">
    <property type="entry name" value="PROTEIN AST1-RELATED"/>
    <property type="match status" value="1"/>
</dbReference>
<dbReference type="InterPro" id="IPR036291">
    <property type="entry name" value="NAD(P)-bd_dom_sf"/>
</dbReference>
<dbReference type="Pfam" id="PF08240">
    <property type="entry name" value="ADH_N"/>
    <property type="match status" value="1"/>
</dbReference>
<gene>
    <name evidence="2" type="ORF">U0042_27210</name>
</gene>
<dbReference type="SMART" id="SM00829">
    <property type="entry name" value="PKS_ER"/>
    <property type="match status" value="1"/>
</dbReference>
<proteinExistence type="predicted"/>
<name>A0ABZ0WK19_9BURK</name>
<keyword evidence="3" id="KW-1185">Reference proteome</keyword>
<dbReference type="Gene3D" id="3.40.50.720">
    <property type="entry name" value="NAD(P)-binding Rossmann-like Domain"/>
    <property type="match status" value="1"/>
</dbReference>
<dbReference type="PANTHER" id="PTHR43482">
    <property type="entry name" value="PROTEIN AST1-RELATED"/>
    <property type="match status" value="1"/>
</dbReference>
<organism evidence="2 3">
    <name type="scientific">Paraburkholderia kururiensis</name>
    <dbReference type="NCBI Taxonomy" id="984307"/>
    <lineage>
        <taxon>Bacteria</taxon>
        <taxon>Pseudomonadati</taxon>
        <taxon>Pseudomonadota</taxon>
        <taxon>Betaproteobacteria</taxon>
        <taxon>Burkholderiales</taxon>
        <taxon>Burkholderiaceae</taxon>
        <taxon>Paraburkholderia</taxon>
    </lineage>
</organism>
<dbReference type="EC" id="1.-.-.-" evidence="2"/>
<evidence type="ECO:0000259" key="1">
    <source>
        <dbReference type="SMART" id="SM00829"/>
    </source>
</evidence>
<dbReference type="GO" id="GO:0016491">
    <property type="term" value="F:oxidoreductase activity"/>
    <property type="evidence" value="ECO:0007669"/>
    <property type="project" value="UniProtKB-KW"/>
</dbReference>
<protein>
    <submittedName>
        <fullName evidence="2">NADP-dependent oxidoreductase</fullName>
        <ecNumber evidence="2">1.-.-.-</ecNumber>
    </submittedName>
</protein>
<dbReference type="EMBL" id="CP139965">
    <property type="protein sequence ID" value="WQD77689.1"/>
    <property type="molecule type" value="Genomic_DNA"/>
</dbReference>
<evidence type="ECO:0000313" key="2">
    <source>
        <dbReference type="EMBL" id="WQD77689.1"/>
    </source>
</evidence>